<name>A0A5B7DHG5_PORTR</name>
<keyword evidence="2" id="KW-1185">Reference proteome</keyword>
<protein>
    <submittedName>
        <fullName evidence="1">Uncharacterized protein</fullName>
    </submittedName>
</protein>
<comment type="caution">
    <text evidence="1">The sequence shown here is derived from an EMBL/GenBank/DDBJ whole genome shotgun (WGS) entry which is preliminary data.</text>
</comment>
<evidence type="ECO:0000313" key="1">
    <source>
        <dbReference type="EMBL" id="MPC20790.1"/>
    </source>
</evidence>
<proteinExistence type="predicted"/>
<evidence type="ECO:0000313" key="2">
    <source>
        <dbReference type="Proteomes" id="UP000324222"/>
    </source>
</evidence>
<accession>A0A5B7DHG5</accession>
<reference evidence="1 2" key="1">
    <citation type="submission" date="2019-05" db="EMBL/GenBank/DDBJ databases">
        <title>Another draft genome of Portunus trituberculatus and its Hox gene families provides insights of decapod evolution.</title>
        <authorList>
            <person name="Jeong J.-H."/>
            <person name="Song I."/>
            <person name="Kim S."/>
            <person name="Choi T."/>
            <person name="Kim D."/>
            <person name="Ryu S."/>
            <person name="Kim W."/>
        </authorList>
    </citation>
    <scope>NUCLEOTIDE SEQUENCE [LARGE SCALE GENOMIC DNA]</scope>
    <source>
        <tissue evidence="1">Muscle</tissue>
    </source>
</reference>
<organism evidence="1 2">
    <name type="scientific">Portunus trituberculatus</name>
    <name type="common">Swimming crab</name>
    <name type="synonym">Neptunus trituberculatus</name>
    <dbReference type="NCBI Taxonomy" id="210409"/>
    <lineage>
        <taxon>Eukaryota</taxon>
        <taxon>Metazoa</taxon>
        <taxon>Ecdysozoa</taxon>
        <taxon>Arthropoda</taxon>
        <taxon>Crustacea</taxon>
        <taxon>Multicrustacea</taxon>
        <taxon>Malacostraca</taxon>
        <taxon>Eumalacostraca</taxon>
        <taxon>Eucarida</taxon>
        <taxon>Decapoda</taxon>
        <taxon>Pleocyemata</taxon>
        <taxon>Brachyura</taxon>
        <taxon>Eubrachyura</taxon>
        <taxon>Portunoidea</taxon>
        <taxon>Portunidae</taxon>
        <taxon>Portuninae</taxon>
        <taxon>Portunus</taxon>
    </lineage>
</organism>
<gene>
    <name evidence="1" type="ORF">E2C01_013749</name>
</gene>
<dbReference type="Proteomes" id="UP000324222">
    <property type="component" value="Unassembled WGS sequence"/>
</dbReference>
<sequence length="119" mass="13168">MGAEESTYHLPASATSMTERRRGFILVCYRHPRVHSIRRPVRALGSNNLESATTPRLRLRQECMRTEASATPCSVEGRPGVPRLHLLRECVGVKGSSCDAYRCHLIFTTCGVITSSPPT</sequence>
<dbReference type="EMBL" id="VSRR010000910">
    <property type="protein sequence ID" value="MPC20790.1"/>
    <property type="molecule type" value="Genomic_DNA"/>
</dbReference>
<dbReference type="AlphaFoldDB" id="A0A5B7DHG5"/>